<protein>
    <recommendedName>
        <fullName evidence="5">Transmembrane protein</fullName>
    </recommendedName>
</protein>
<organism evidence="3 4">
    <name type="scientific">Stylonychia lemnae</name>
    <name type="common">Ciliate</name>
    <dbReference type="NCBI Taxonomy" id="5949"/>
    <lineage>
        <taxon>Eukaryota</taxon>
        <taxon>Sar</taxon>
        <taxon>Alveolata</taxon>
        <taxon>Ciliophora</taxon>
        <taxon>Intramacronucleata</taxon>
        <taxon>Spirotrichea</taxon>
        <taxon>Stichotrichia</taxon>
        <taxon>Sporadotrichida</taxon>
        <taxon>Oxytrichidae</taxon>
        <taxon>Stylonychinae</taxon>
        <taxon>Stylonychia</taxon>
    </lineage>
</organism>
<feature type="compositionally biased region" description="Polar residues" evidence="1">
    <location>
        <begin position="244"/>
        <end position="253"/>
    </location>
</feature>
<dbReference type="Proteomes" id="UP000039865">
    <property type="component" value="Unassembled WGS sequence"/>
</dbReference>
<sequence>MQIEVGIVLIVIGFMIPVVGFFVYRKVRAARLKSLKGEIFDKECDFFDIEKEGKTMKIVLQNRKFLQNSQAIVQKIGLSKQITKKPKGETAILYFFEDVAKRKLKVIPNIQDISVDLHQIPSKQQLTQEKEDEVAKEQQQIIDNSDIKLELRQLEPEENENAINNQSDQHKFEDKDVGISAISANQQSNNYNHTDTNQALDLMDESANDLKIEITNMSKFNNRSNNKNNNNDRSLMINPDLSDILNNPSKTPEFQNKPVVNYYENESEDLSMLKEIMSQRSEKGNNNDISIVSRSQPKYFQPSPFKKNDISILNNSHLNDKSTDCIMSQKVDRFQQHQIITQKNQQLLQVQQQNSSNKQNLQMSIGKDDSSVDINAFDEKLQTQEKQPYFKSANKQQDRTKKLFYRQPFARPQQVYQETLQISSDEDEKMIFRQDLDESAMIAEQEMVKEMSKKIK</sequence>
<evidence type="ECO:0000313" key="4">
    <source>
        <dbReference type="Proteomes" id="UP000039865"/>
    </source>
</evidence>
<feature type="region of interest" description="Disordered" evidence="1">
    <location>
        <begin position="220"/>
        <end position="253"/>
    </location>
</feature>
<gene>
    <name evidence="3" type="primary">Contig1771.g1917</name>
    <name evidence="3" type="ORF">STYLEM_13479</name>
</gene>
<evidence type="ECO:0000313" key="3">
    <source>
        <dbReference type="EMBL" id="CDW84416.1"/>
    </source>
</evidence>
<keyword evidence="2" id="KW-0812">Transmembrane</keyword>
<evidence type="ECO:0008006" key="5">
    <source>
        <dbReference type="Google" id="ProtNLM"/>
    </source>
</evidence>
<feature type="compositionally biased region" description="Low complexity" evidence="1">
    <location>
        <begin position="220"/>
        <end position="231"/>
    </location>
</feature>
<accession>A0A078AR27</accession>
<name>A0A078AR27_STYLE</name>
<dbReference type="EMBL" id="CCKQ01012784">
    <property type="protein sequence ID" value="CDW84416.1"/>
    <property type="molecule type" value="Genomic_DNA"/>
</dbReference>
<keyword evidence="4" id="KW-1185">Reference proteome</keyword>
<dbReference type="AlphaFoldDB" id="A0A078AR27"/>
<evidence type="ECO:0000256" key="2">
    <source>
        <dbReference type="SAM" id="Phobius"/>
    </source>
</evidence>
<keyword evidence="2" id="KW-0472">Membrane</keyword>
<reference evidence="3 4" key="1">
    <citation type="submission" date="2014-06" db="EMBL/GenBank/DDBJ databases">
        <authorList>
            <person name="Swart Estienne"/>
        </authorList>
    </citation>
    <scope>NUCLEOTIDE SEQUENCE [LARGE SCALE GENOMIC DNA]</scope>
    <source>
        <strain evidence="3 4">130c</strain>
    </source>
</reference>
<keyword evidence="2" id="KW-1133">Transmembrane helix</keyword>
<proteinExistence type="predicted"/>
<feature type="transmembrane region" description="Helical" evidence="2">
    <location>
        <begin position="6"/>
        <end position="24"/>
    </location>
</feature>
<evidence type="ECO:0000256" key="1">
    <source>
        <dbReference type="SAM" id="MobiDB-lite"/>
    </source>
</evidence>
<dbReference type="InParanoid" id="A0A078AR27"/>